<dbReference type="Proteomes" id="UP000825679">
    <property type="component" value="Chromosome"/>
</dbReference>
<protein>
    <submittedName>
        <fullName evidence="2">Uncharacterized protein</fullName>
    </submittedName>
</protein>
<organism evidence="2 3">
    <name type="scientific">Deefgea tanakiae</name>
    <dbReference type="NCBI Taxonomy" id="2865840"/>
    <lineage>
        <taxon>Bacteria</taxon>
        <taxon>Pseudomonadati</taxon>
        <taxon>Pseudomonadota</taxon>
        <taxon>Betaproteobacteria</taxon>
        <taxon>Neisseriales</taxon>
        <taxon>Chitinibacteraceae</taxon>
        <taxon>Deefgea</taxon>
    </lineage>
</organism>
<gene>
    <name evidence="2" type="ORF">K4H28_04535</name>
</gene>
<dbReference type="RefSeq" id="WP_221007206.1">
    <property type="nucleotide sequence ID" value="NZ_CP081150.1"/>
</dbReference>
<name>A0ABX8ZC11_9NEIS</name>
<accession>A0ABX8ZC11</accession>
<feature type="signal peptide" evidence="1">
    <location>
        <begin position="1"/>
        <end position="22"/>
    </location>
</feature>
<reference evidence="2 3" key="1">
    <citation type="submission" date="2021-08" db="EMBL/GenBank/DDBJ databases">
        <title>complete genome sequencing of Deefgea sp. D25.</title>
        <authorList>
            <person name="Bae J.-W."/>
            <person name="Gim D.-H."/>
        </authorList>
    </citation>
    <scope>NUCLEOTIDE SEQUENCE [LARGE SCALE GENOMIC DNA]</scope>
    <source>
        <strain evidence="2 3">D25</strain>
    </source>
</reference>
<feature type="chain" id="PRO_5046838479" evidence="1">
    <location>
        <begin position="23"/>
        <end position="136"/>
    </location>
</feature>
<evidence type="ECO:0000313" key="3">
    <source>
        <dbReference type="Proteomes" id="UP000825679"/>
    </source>
</evidence>
<dbReference type="EMBL" id="CP081150">
    <property type="protein sequence ID" value="QZA78683.1"/>
    <property type="molecule type" value="Genomic_DNA"/>
</dbReference>
<proteinExistence type="predicted"/>
<sequence length="136" mass="14796">MSAKYLLANCAVILVCSMPVQAETTPTANTTSNIEVITAAKEKAEEQLDEGLKSFGYLSGLAHGCVDSSQKTMLEREVMNLNNEIARALGVDRAFLFSAAFGYGSKMQIKTSDCKTVLDNYEKRVTKFRASKGGQK</sequence>
<evidence type="ECO:0000256" key="1">
    <source>
        <dbReference type="SAM" id="SignalP"/>
    </source>
</evidence>
<evidence type="ECO:0000313" key="2">
    <source>
        <dbReference type="EMBL" id="QZA78683.1"/>
    </source>
</evidence>
<keyword evidence="3" id="KW-1185">Reference proteome</keyword>
<keyword evidence="1" id="KW-0732">Signal</keyword>